<dbReference type="SUPFAM" id="SSF46934">
    <property type="entry name" value="UBA-like"/>
    <property type="match status" value="1"/>
</dbReference>
<dbReference type="GO" id="GO:0005634">
    <property type="term" value="C:nucleus"/>
    <property type="evidence" value="ECO:0007669"/>
    <property type="project" value="TreeGrafter"/>
</dbReference>
<feature type="region of interest" description="Disordered" evidence="1">
    <location>
        <begin position="460"/>
        <end position="499"/>
    </location>
</feature>
<feature type="compositionally biased region" description="Polar residues" evidence="1">
    <location>
        <begin position="801"/>
        <end position="817"/>
    </location>
</feature>
<evidence type="ECO:0000259" key="2">
    <source>
        <dbReference type="Pfam" id="PF06972"/>
    </source>
</evidence>
<organism evidence="3 4">
    <name type="scientific">Liquidambar formosana</name>
    <name type="common">Formosan gum</name>
    <dbReference type="NCBI Taxonomy" id="63359"/>
    <lineage>
        <taxon>Eukaryota</taxon>
        <taxon>Viridiplantae</taxon>
        <taxon>Streptophyta</taxon>
        <taxon>Embryophyta</taxon>
        <taxon>Tracheophyta</taxon>
        <taxon>Spermatophyta</taxon>
        <taxon>Magnoliopsida</taxon>
        <taxon>eudicotyledons</taxon>
        <taxon>Gunneridae</taxon>
        <taxon>Pentapetalae</taxon>
        <taxon>Saxifragales</taxon>
        <taxon>Altingiaceae</taxon>
        <taxon>Liquidambar</taxon>
    </lineage>
</organism>
<accession>A0AAP0NA47</accession>
<dbReference type="GO" id="GO:0051082">
    <property type="term" value="F:unfolded protein binding"/>
    <property type="evidence" value="ECO:0007669"/>
    <property type="project" value="TreeGrafter"/>
</dbReference>
<dbReference type="PANTHER" id="PTHR46775:SF2">
    <property type="entry name" value="GBF-INTERACTING PROTEIN 1-LIKE"/>
    <property type="match status" value="1"/>
</dbReference>
<dbReference type="InterPro" id="IPR044277">
    <property type="entry name" value="GIP1"/>
</dbReference>
<gene>
    <name evidence="3" type="ORF">L1049_001159</name>
</gene>
<dbReference type="Pfam" id="PF06972">
    <property type="entry name" value="GIP1_N"/>
    <property type="match status" value="1"/>
</dbReference>
<protein>
    <recommendedName>
        <fullName evidence="2">GBF-interacting protein 1 N-terminal domain-containing protein</fullName>
    </recommendedName>
</protein>
<dbReference type="InterPro" id="IPR009060">
    <property type="entry name" value="UBA-like_sf"/>
</dbReference>
<dbReference type="Proteomes" id="UP001415857">
    <property type="component" value="Unassembled WGS sequence"/>
</dbReference>
<feature type="compositionally biased region" description="Polar residues" evidence="1">
    <location>
        <begin position="340"/>
        <end position="354"/>
    </location>
</feature>
<dbReference type="PANTHER" id="PTHR46775">
    <property type="entry name" value="FLOCCULATION PROTEIN (DUF1296)"/>
    <property type="match status" value="1"/>
</dbReference>
<proteinExistence type="predicted"/>
<keyword evidence="4" id="KW-1185">Reference proteome</keyword>
<feature type="domain" description="GBF-interacting protein 1 N-terminal" evidence="2">
    <location>
        <begin position="9"/>
        <end position="68"/>
    </location>
</feature>
<dbReference type="EMBL" id="JBBPBK010000015">
    <property type="protein sequence ID" value="KAK9269387.1"/>
    <property type="molecule type" value="Genomic_DNA"/>
</dbReference>
<dbReference type="AlphaFoldDB" id="A0AAP0NA47"/>
<evidence type="ECO:0000313" key="3">
    <source>
        <dbReference type="EMBL" id="KAK9269387.1"/>
    </source>
</evidence>
<evidence type="ECO:0000313" key="4">
    <source>
        <dbReference type="Proteomes" id="UP001415857"/>
    </source>
</evidence>
<feature type="compositionally biased region" description="Polar residues" evidence="1">
    <location>
        <begin position="460"/>
        <end position="470"/>
    </location>
</feature>
<sequence>MSGGSRVSIPNSVRKTIQDIKEIAGKHSDEDIYAMLKECSMDPNETAQKLLYLDTFHEVKRKRERRKENLNSRASEDSRWTPGVQGRGARGARGNYPSHHISYDVSGGKNAAARKENGVNHTTARGALPVSQKMENKVAPHVTKSSTIIVNGTMSVANGSSSLEHAPQASVTGVSNLPKDNLAVEVSKLGTAPTLPTVDVKPHPSSAPMPTSTIVSEVRVEQGTSSSSSNHLSTSMTPTSVSGVYSSASDPVLLPSLNSRVPGVLSTIRREVGSQRVNAESSADALAEINHIQMNKHVPQNVDDSELSSSISEKAASGTVKVKSIHRKIPRESKGVDKSQLASSNYDTQSPQQFMGPSKVAASEVATILVEPSPRSLPELNVSSLEEVTSKLNICDGQHVIFPNHFQVPEAFKNGLTFGSFDGSFGLNSKFINGINSDKASVAEVDSFQGNDEAAVEASLSNQNVSSTAQEVDYPEHPQSPQQVPENISPPEGNVSTGAVPTFDQSKQEILLPPGGPQFPVQTAPNYFGYVPPMLGSQHVQFEGSEPQARDVSRLPNFASGNSLVLPTSGPTPPATQPTGVGHNSLAVPPQPVPVFRQPYPPNYLPYNPYYSPYFVPPVQQYLSHGGFPQQPSTGNVYLPPPAVAAGVKFSFPQYKPGANSGNSPHIGVPSGYGSYSSSAVPYSPSLAATSGSSTGNEDLSASHLKENNIYTTGQQTEGSAVWIPAPGRDMSGLQSNSFYNLPPQGQHVPFSPAQAGHGAFAGIYHPTQTMAGPSTVHPLLQQSQAISGSVETVGHPPPSGSYQQPQNAQMNWNSSY</sequence>
<feature type="region of interest" description="Disordered" evidence="1">
    <location>
        <begin position="790"/>
        <end position="817"/>
    </location>
</feature>
<feature type="region of interest" description="Disordered" evidence="1">
    <location>
        <begin position="193"/>
        <end position="212"/>
    </location>
</feature>
<evidence type="ECO:0000256" key="1">
    <source>
        <dbReference type="SAM" id="MobiDB-lite"/>
    </source>
</evidence>
<reference evidence="3 4" key="1">
    <citation type="journal article" date="2024" name="Plant J.">
        <title>Genome sequences and population genomics reveal climatic adaptation and genomic divergence between two closely related sweetgum species.</title>
        <authorList>
            <person name="Xu W.Q."/>
            <person name="Ren C.Q."/>
            <person name="Zhang X.Y."/>
            <person name="Comes H.P."/>
            <person name="Liu X.H."/>
            <person name="Li Y.G."/>
            <person name="Kettle C.J."/>
            <person name="Jalonen R."/>
            <person name="Gaisberger H."/>
            <person name="Ma Y.Z."/>
            <person name="Qiu Y.X."/>
        </authorList>
    </citation>
    <scope>NUCLEOTIDE SEQUENCE [LARGE SCALE GENOMIC DNA]</scope>
    <source>
        <strain evidence="3">Hangzhou</strain>
    </source>
</reference>
<feature type="compositionally biased region" description="Low complexity" evidence="1">
    <location>
        <begin position="224"/>
        <end position="237"/>
    </location>
</feature>
<feature type="compositionally biased region" description="Basic and acidic residues" evidence="1">
    <location>
        <begin position="66"/>
        <end position="79"/>
    </location>
</feature>
<dbReference type="InterPro" id="IPR009719">
    <property type="entry name" value="GIP1_N"/>
</dbReference>
<feature type="region of interest" description="Disordered" evidence="1">
    <location>
        <begin position="218"/>
        <end position="239"/>
    </location>
</feature>
<comment type="caution">
    <text evidence="3">The sequence shown here is derived from an EMBL/GenBank/DDBJ whole genome shotgun (WGS) entry which is preliminary data.</text>
</comment>
<name>A0AAP0NA47_LIQFO</name>
<feature type="region of interest" description="Disordered" evidence="1">
    <location>
        <begin position="63"/>
        <end position="97"/>
    </location>
</feature>
<feature type="region of interest" description="Disordered" evidence="1">
    <location>
        <begin position="331"/>
        <end position="354"/>
    </location>
</feature>